<dbReference type="EMBL" id="MWQY01000001">
    <property type="protein sequence ID" value="ORC38316.1"/>
    <property type="molecule type" value="Genomic_DNA"/>
</dbReference>
<name>A0A1Y1S3R9_9SPIO</name>
<dbReference type="Pfam" id="PF16314">
    <property type="entry name" value="DUF4954"/>
    <property type="match status" value="1"/>
</dbReference>
<dbReference type="AlphaFoldDB" id="A0A1Y1S3R9"/>
<dbReference type="RefSeq" id="WP_083047323.1">
    <property type="nucleotide sequence ID" value="NZ_MWQY01000001.1"/>
</dbReference>
<comment type="caution">
    <text evidence="2">The sequence shown here is derived from an EMBL/GenBank/DDBJ whole genome shotgun (WGS) entry which is preliminary data.</text>
</comment>
<dbReference type="Gene3D" id="2.160.10.10">
    <property type="entry name" value="Hexapeptide repeat proteins"/>
    <property type="match status" value="1"/>
</dbReference>
<protein>
    <recommendedName>
        <fullName evidence="1">DUF4954 domain-containing protein</fullName>
    </recommendedName>
</protein>
<evidence type="ECO:0000313" key="3">
    <source>
        <dbReference type="Proteomes" id="UP000192343"/>
    </source>
</evidence>
<accession>A0A1Y1S3R9</accession>
<feature type="domain" description="DUF4954" evidence="1">
    <location>
        <begin position="11"/>
        <end position="451"/>
    </location>
</feature>
<organism evidence="2 3">
    <name type="scientific">Marispirochaeta aestuarii</name>
    <dbReference type="NCBI Taxonomy" id="1963862"/>
    <lineage>
        <taxon>Bacteria</taxon>
        <taxon>Pseudomonadati</taxon>
        <taxon>Spirochaetota</taxon>
        <taxon>Spirochaetia</taxon>
        <taxon>Spirochaetales</taxon>
        <taxon>Spirochaetaceae</taxon>
        <taxon>Marispirochaeta</taxon>
    </lineage>
</organism>
<proteinExistence type="predicted"/>
<gene>
    <name evidence="2" type="ORF">B4O97_00735</name>
</gene>
<evidence type="ECO:0000313" key="2">
    <source>
        <dbReference type="EMBL" id="ORC38316.1"/>
    </source>
</evidence>
<evidence type="ECO:0000259" key="1">
    <source>
        <dbReference type="Pfam" id="PF16314"/>
    </source>
</evidence>
<dbReference type="InterPro" id="IPR032533">
    <property type="entry name" value="DUF4954"/>
</dbReference>
<dbReference type="OrthoDB" id="9808076at2"/>
<reference evidence="2 3" key="1">
    <citation type="submission" date="2017-03" db="EMBL/GenBank/DDBJ databases">
        <title>Draft Genome sequence of Marispirochaeta sp. strain JC444.</title>
        <authorList>
            <person name="Shivani Y."/>
            <person name="Subhash Y."/>
            <person name="Sasikala C."/>
            <person name="Ramana C."/>
        </authorList>
    </citation>
    <scope>NUCLEOTIDE SEQUENCE [LARGE SCALE GENOMIC DNA]</scope>
    <source>
        <strain evidence="2 3">JC444</strain>
    </source>
</reference>
<sequence length="670" mass="75250">MTIRNPGPEEYRQLSPEEKKQLLANGNRVEDWSTFFVCDPFFPDLIRNTSFSGEIRIQGLHPERRSHDGRTLEVGICNSEIRDCRIGGQTVIRNLAYCANFNLGQGCILSDIQEIYTRPGAKFGCGIRNPGEEESSRRRISLINEAGDRGVPPFPGMTGSDAFLWSRYREDSELMRRLEEITDRSFSGSDRGEIGENTFIQGCRSLIDLRIGSFCRIRGADVLEDLSIDSSGDEPTSIGFGTILRRGITGPGCSILDGAMAEDFVLASHVTLTKGLRLSHCFVGDNSTIACCEVSNSLIFPFHEQHHNNSFLIASLLMGQSNLAAGATVGSNHNSRSADNELHAGRGFWPGLNVSLKHPSRFASFTLIAKGSYPSELDIPLPFSLVNNNEHDGCLDIIPAFWWNYNMYALVRNSRKYAARDRRIQPRQHLEFDFLAPDTAAEIRSALELLDQWDPTGEADNLEAPRGLVERSRRRVRILKAAAARQAYREMLLYYIASTLLPGLEEKGAGLIAGLPGDTDTADPLEWINMGGQLVPERKVDLLRDEIRSGNLAGWQDIHRRCEKWDKTYPAEKIRDAWACFLLLEGNIPDAPGWQRLFTAAEQIQEQIAGEVYKSRSKDFLDPFRTVNFQNEAEKTAVLGTIDGNEFVRQIRKESDVMIRRFRSVRQLLK</sequence>
<dbReference type="Proteomes" id="UP000192343">
    <property type="component" value="Unassembled WGS sequence"/>
</dbReference>
<dbReference type="STRING" id="1963862.B4O97_00735"/>
<keyword evidence="3" id="KW-1185">Reference proteome</keyword>
<dbReference type="InterPro" id="IPR011004">
    <property type="entry name" value="Trimer_LpxA-like_sf"/>
</dbReference>
<dbReference type="SUPFAM" id="SSF51161">
    <property type="entry name" value="Trimeric LpxA-like enzymes"/>
    <property type="match status" value="1"/>
</dbReference>